<evidence type="ECO:0000313" key="2">
    <source>
        <dbReference type="EMBL" id="KAK2559476.1"/>
    </source>
</evidence>
<dbReference type="AlphaFoldDB" id="A0AAD9QEI4"/>
<feature type="region of interest" description="Disordered" evidence="1">
    <location>
        <begin position="220"/>
        <end position="239"/>
    </location>
</feature>
<reference evidence="2" key="2">
    <citation type="journal article" date="2023" name="Science">
        <title>Genomic signatures of disease resistance in endangered staghorn corals.</title>
        <authorList>
            <person name="Vollmer S.V."/>
            <person name="Selwyn J.D."/>
            <person name="Despard B.A."/>
            <person name="Roesel C.L."/>
        </authorList>
    </citation>
    <scope>NUCLEOTIDE SEQUENCE</scope>
    <source>
        <strain evidence="2">K2</strain>
    </source>
</reference>
<keyword evidence="3" id="KW-1185">Reference proteome</keyword>
<gene>
    <name evidence="2" type="ORF">P5673_018117</name>
</gene>
<dbReference type="PANTHER" id="PTHR46704:SF9">
    <property type="entry name" value="BHLH DOMAIN-CONTAINING PROTEIN"/>
    <property type="match status" value="1"/>
</dbReference>
<accession>A0AAD9QEI4</accession>
<comment type="caution">
    <text evidence="2">The sequence shown here is derived from an EMBL/GenBank/DDBJ whole genome shotgun (WGS) entry which is preliminary data.</text>
</comment>
<name>A0AAD9QEI4_ACRCE</name>
<dbReference type="Proteomes" id="UP001249851">
    <property type="component" value="Unassembled WGS sequence"/>
</dbReference>
<organism evidence="2 3">
    <name type="scientific">Acropora cervicornis</name>
    <name type="common">Staghorn coral</name>
    <dbReference type="NCBI Taxonomy" id="6130"/>
    <lineage>
        <taxon>Eukaryota</taxon>
        <taxon>Metazoa</taxon>
        <taxon>Cnidaria</taxon>
        <taxon>Anthozoa</taxon>
        <taxon>Hexacorallia</taxon>
        <taxon>Scleractinia</taxon>
        <taxon>Astrocoeniina</taxon>
        <taxon>Acroporidae</taxon>
        <taxon>Acropora</taxon>
    </lineage>
</organism>
<sequence length="239" mass="27443">MKLGYKSAVVRTPDSDIFFILLHYAHSIPITIYLDTGSGKHRQVINISELAESKGAEYCTALLGLYVFTGEDVTSAFKCKGKVGPLKKLQKKPRYHDTFRKLGDKWLVDEEFIDELEAFTIMLKTMVGENEELSMRSKVDLSRLPPCRDNLVPHVDRVNYRIANYKRAHQAIFWRPNPYESRQGWEKTEEGVLEPVWSCGPILPPSLVDLLEKTAEEMEDVADEEAQEIEYEELLSDDE</sequence>
<dbReference type="PANTHER" id="PTHR46704">
    <property type="entry name" value="CXC DOMAIN-CONTAINING PROTEIN-RELATED"/>
    <property type="match status" value="1"/>
</dbReference>
<evidence type="ECO:0000256" key="1">
    <source>
        <dbReference type="SAM" id="MobiDB-lite"/>
    </source>
</evidence>
<reference evidence="2" key="1">
    <citation type="journal article" date="2023" name="G3 (Bethesda)">
        <title>Whole genome assembly and annotation of the endangered Caribbean coral Acropora cervicornis.</title>
        <authorList>
            <person name="Selwyn J.D."/>
            <person name="Vollmer S.V."/>
        </authorList>
    </citation>
    <scope>NUCLEOTIDE SEQUENCE</scope>
    <source>
        <strain evidence="2">K2</strain>
    </source>
</reference>
<proteinExistence type="predicted"/>
<evidence type="ECO:0000313" key="3">
    <source>
        <dbReference type="Proteomes" id="UP001249851"/>
    </source>
</evidence>
<dbReference type="EMBL" id="JARQWQ010000040">
    <property type="protein sequence ID" value="KAK2559476.1"/>
    <property type="molecule type" value="Genomic_DNA"/>
</dbReference>
<protein>
    <submittedName>
        <fullName evidence="2">Uncharacterized protein</fullName>
    </submittedName>
</protein>